<dbReference type="SUPFAM" id="SSF51011">
    <property type="entry name" value="Glycosyl hydrolase domain"/>
    <property type="match status" value="1"/>
</dbReference>
<accession>W6RYK9</accession>
<evidence type="ECO:0000256" key="1">
    <source>
        <dbReference type="ARBA" id="ARBA00008061"/>
    </source>
</evidence>
<keyword evidence="2" id="KW-0732">Signal</keyword>
<dbReference type="GO" id="GO:0051060">
    <property type="term" value="F:pullulanase activity"/>
    <property type="evidence" value="ECO:0007669"/>
    <property type="project" value="UniProtKB-EC"/>
</dbReference>
<keyword evidence="3" id="KW-0378">Hydrolase</keyword>
<evidence type="ECO:0000313" key="13">
    <source>
        <dbReference type="EMBL" id="CDM69741.1"/>
    </source>
</evidence>
<dbReference type="Gene3D" id="2.60.40.1180">
    <property type="entry name" value="Golgi alpha-mannosidase II"/>
    <property type="match status" value="1"/>
</dbReference>
<dbReference type="Pfam" id="PF03714">
    <property type="entry name" value="PUD"/>
    <property type="match status" value="2"/>
</dbReference>
<feature type="domain" description="Glycosyl hydrolase family 13 catalytic" evidence="12">
    <location>
        <begin position="469"/>
        <end position="887"/>
    </location>
</feature>
<dbReference type="CDD" id="cd11341">
    <property type="entry name" value="AmyAc_Pullulanase_LD-like"/>
    <property type="match status" value="1"/>
</dbReference>
<dbReference type="STRING" id="1216932.CM240_2617"/>
<sequence length="1081" mass="120305">MKKIKHWSALIVAVILMFTMMQIPLFTASAASDATVYVKIRYNRPDGDYSNWNLWVWETGKDGKQVDFMGKDDDGVFAVVESTEEAGEINFIVRKGDWEAKATSDEKVSLSNGDQEVVVTQGDASVTVSEPKAINRDFDNVKLNIHYYRFGQDYDEWDVWSWIDDGKGVAFTDEDDYGKIATASFDNVKDAESIGVIIRKPDWSAKDCDIDRFVNLAYANNNGEINAYFLQGDENIYYYPDEPIKQPAISSFKIDSLNDFSFKVNAKLADDTKVVLKEDNKVIDESKYKLTINDNKLSGKIKTDSKIDINKTYTLEIKGYTSAISSFGKIYETEDFAKLYTYDGDLGALYSKDKTKFVLWAPTASKVQVAFYGTNGKDYTCAAKKTVDMVQGDNGTWSLEQSGDLNGTYYNYLVTINGKTNEVTDPYAKAVGVNGNRGMVVDLDSTDPEGWDTDTKPELKDATDSVIYEIHIRDFSISEDSGVSVEYRGKYNGFWEEGTKVPGTDIKTGIDHLKELGVTTVHLLPTFDQRSIDETKLDKAQFNWGYDPQNYNAVEGSYSSDPYTAEVRITEFKEMVQALHKAGIRVVMDVVYNHTGSTADSLFNLAVPDYYYRQDAEGNFSNGSGCGNELASERSMVRKMIVESVVYWAEEYHIDGFRFDLMGLHDITTMKEIRTELDKIDKTIIMYGEGWTGGTSSLSSSEAALKANVPLFGEMQIAAFSDDIRDGIKGHVFTNTEPAFVNGGDDFEETIKFGIVGSTKHDGIDYSNIGRDHTQVDPWANEPYQTVNYASAHDNLTLWDRLQTTNPDATDEELQAMNKMSAAIVYTSQGIPFMQAGEEFARTKVKEDGTFDENSYSSPDSVNQLDWSRKGEYSDLFNYYKGLIELRKSHKAFRMNSTEDIQNNLTFLTEGTDFTGKNVVAYTLKGTSVGDSWENIAVVFNANEEDVEVTLPTDDWTVVVDGAKAGVEELAKITGNKVTVPAGTSYVLVDTKSYEASNVVVPPADNEEGNDDNNGGTKTDTNTEETTNSNTEEVTNSNINNKKPSNTILTKTGSVGTTAVIAVGMGLVLVGTLVIRKRQRN</sequence>
<gene>
    <name evidence="13" type="primary">amyX</name>
    <name evidence="13" type="ORF">CM240_2617</name>
</gene>
<evidence type="ECO:0000256" key="10">
    <source>
        <dbReference type="SAM" id="MobiDB-lite"/>
    </source>
</evidence>
<dbReference type="InterPro" id="IPR004193">
    <property type="entry name" value="Glyco_hydro_13_N"/>
</dbReference>
<dbReference type="EC" id="3.2.1.41" evidence="7"/>
<dbReference type="Gene3D" id="2.60.40.1110">
    <property type="match status" value="2"/>
</dbReference>
<name>W6RYK9_9CLOT</name>
<dbReference type="Gene3D" id="3.20.20.80">
    <property type="entry name" value="Glycosidases"/>
    <property type="match status" value="1"/>
</dbReference>
<dbReference type="RefSeq" id="WP_242838482.1">
    <property type="nucleotide sequence ID" value="NZ_HG917868.1"/>
</dbReference>
<dbReference type="InterPro" id="IPR014756">
    <property type="entry name" value="Ig_E-set"/>
</dbReference>
<dbReference type="EMBL" id="HG917868">
    <property type="protein sequence ID" value="CDM69741.1"/>
    <property type="molecule type" value="Genomic_DNA"/>
</dbReference>
<comment type="catalytic activity">
    <reaction evidence="6">
        <text>Hydrolysis of (1-&gt;6)-alpha-D-glucosidic linkages in pullulan, amylopectin and glycogen, and in the alpha- and beta-limit dextrins of amylopectin and glycogen.</text>
        <dbReference type="EC" id="3.2.1.41"/>
    </reaction>
</comment>
<dbReference type="SUPFAM" id="SSF49452">
    <property type="entry name" value="Starch-binding domain-like"/>
    <property type="match status" value="2"/>
</dbReference>
<dbReference type="Proteomes" id="UP000019426">
    <property type="component" value="Chromosome M2/40_rep1"/>
</dbReference>
<dbReference type="AlphaFoldDB" id="W6RYK9"/>
<evidence type="ECO:0000256" key="8">
    <source>
        <dbReference type="ARBA" id="ARBA00029618"/>
    </source>
</evidence>
<keyword evidence="4" id="KW-0106">Calcium</keyword>
<feature type="region of interest" description="Disordered" evidence="10">
    <location>
        <begin position="1000"/>
        <end position="1045"/>
    </location>
</feature>
<organism evidence="13 14">
    <name type="scientific">Clostridium bornimense</name>
    <dbReference type="NCBI Taxonomy" id="1216932"/>
    <lineage>
        <taxon>Bacteria</taxon>
        <taxon>Bacillati</taxon>
        <taxon>Bacillota</taxon>
        <taxon>Clostridia</taxon>
        <taxon>Eubacteriales</taxon>
        <taxon>Clostridiaceae</taxon>
        <taxon>Clostridium</taxon>
    </lineage>
</organism>
<dbReference type="Pfam" id="PF00128">
    <property type="entry name" value="Alpha-amylase"/>
    <property type="match status" value="1"/>
</dbReference>
<dbReference type="InterPro" id="IPR013783">
    <property type="entry name" value="Ig-like_fold"/>
</dbReference>
<dbReference type="PATRIC" id="fig|1216932.3.peg.2585"/>
<dbReference type="Gene3D" id="2.60.40.10">
    <property type="entry name" value="Immunoglobulins"/>
    <property type="match status" value="1"/>
</dbReference>
<dbReference type="InterPro" id="IPR013784">
    <property type="entry name" value="Carb-bd-like_fold"/>
</dbReference>
<evidence type="ECO:0000256" key="5">
    <source>
        <dbReference type="ARBA" id="ARBA00023295"/>
    </source>
</evidence>
<dbReference type="CDD" id="cd10315">
    <property type="entry name" value="CBM41_pullulanase"/>
    <property type="match status" value="2"/>
</dbReference>
<comment type="similarity">
    <text evidence="1">Belongs to the glycosyl hydrolase 13 family.</text>
</comment>
<evidence type="ECO:0000259" key="12">
    <source>
        <dbReference type="SMART" id="SM00642"/>
    </source>
</evidence>
<dbReference type="HOGENOM" id="CLU_004744_1_0_9"/>
<keyword evidence="11" id="KW-0812">Transmembrane</keyword>
<keyword evidence="5" id="KW-0326">Glycosidase</keyword>
<evidence type="ECO:0000256" key="4">
    <source>
        <dbReference type="ARBA" id="ARBA00022837"/>
    </source>
</evidence>
<feature type="transmembrane region" description="Helical" evidence="11">
    <location>
        <begin position="1055"/>
        <end position="1075"/>
    </location>
</feature>
<dbReference type="KEGG" id="clt:CM240_2617"/>
<dbReference type="SUPFAM" id="SSF81296">
    <property type="entry name" value="E set domains"/>
    <property type="match status" value="1"/>
</dbReference>
<keyword evidence="11" id="KW-1133">Transmembrane helix</keyword>
<evidence type="ECO:0000256" key="3">
    <source>
        <dbReference type="ARBA" id="ARBA00022801"/>
    </source>
</evidence>
<dbReference type="InterPro" id="IPR006047">
    <property type="entry name" value="GH13_cat_dom"/>
</dbReference>
<dbReference type="InterPro" id="IPR017853">
    <property type="entry name" value="GH"/>
</dbReference>
<dbReference type="InterPro" id="IPR005323">
    <property type="entry name" value="CBM41_pullulanase"/>
</dbReference>
<dbReference type="SMART" id="SM00642">
    <property type="entry name" value="Aamy"/>
    <property type="match status" value="1"/>
</dbReference>
<dbReference type="Pfam" id="PF02922">
    <property type="entry name" value="CBM_48"/>
    <property type="match status" value="1"/>
</dbReference>
<dbReference type="SUPFAM" id="SSF51445">
    <property type="entry name" value="(Trans)glycosidases"/>
    <property type="match status" value="1"/>
</dbReference>
<feature type="compositionally biased region" description="Low complexity" evidence="10">
    <location>
        <begin position="1012"/>
        <end position="1041"/>
    </location>
</feature>
<dbReference type="InterPro" id="IPR049117">
    <property type="entry name" value="pulA_all-beta"/>
</dbReference>
<proteinExistence type="inferred from homology"/>
<reference evidence="13 14" key="1">
    <citation type="submission" date="2013-11" db="EMBL/GenBank/DDBJ databases">
        <title>Complete genome sequence of Clostridum sp. M2/40.</title>
        <authorList>
            <person name="Wibberg D."/>
            <person name="Puehler A."/>
            <person name="Schlueter A."/>
        </authorList>
    </citation>
    <scope>NUCLEOTIDE SEQUENCE [LARGE SCALE GENOMIC DNA]</scope>
    <source>
        <strain evidence="14">M2/40</strain>
    </source>
</reference>
<dbReference type="InterPro" id="IPR013780">
    <property type="entry name" value="Glyco_hydro_b"/>
</dbReference>
<dbReference type="CDD" id="cd02860">
    <property type="entry name" value="E_set_Pullulanase"/>
    <property type="match status" value="1"/>
</dbReference>
<keyword evidence="14" id="KW-1185">Reference proteome</keyword>
<evidence type="ECO:0000256" key="6">
    <source>
        <dbReference type="ARBA" id="ARBA00023965"/>
    </source>
</evidence>
<dbReference type="InterPro" id="IPR011840">
    <property type="entry name" value="PulA_typeI"/>
</dbReference>
<dbReference type="NCBIfam" id="TIGR02104">
    <property type="entry name" value="pulA_typeI"/>
    <property type="match status" value="1"/>
</dbReference>
<dbReference type="PANTHER" id="PTHR43002">
    <property type="entry name" value="GLYCOGEN DEBRANCHING ENZYME"/>
    <property type="match status" value="1"/>
</dbReference>
<evidence type="ECO:0000256" key="11">
    <source>
        <dbReference type="SAM" id="Phobius"/>
    </source>
</evidence>
<dbReference type="Pfam" id="PF21653">
    <property type="entry name" value="pulA_all-beta"/>
    <property type="match status" value="1"/>
</dbReference>
<dbReference type="eggNOG" id="COG1523">
    <property type="taxonomic scope" value="Bacteria"/>
</dbReference>
<evidence type="ECO:0000256" key="9">
    <source>
        <dbReference type="ARBA" id="ARBA00031076"/>
    </source>
</evidence>
<protein>
    <recommendedName>
        <fullName evidence="7">pullulanase</fullName>
        <ecNumber evidence="7">3.2.1.41</ecNumber>
    </recommendedName>
    <alternativeName>
        <fullName evidence="8">Alpha-dextrin endo-1,6-alpha-glucosidase</fullName>
    </alternativeName>
    <alternativeName>
        <fullName evidence="9">Pullulan 6-glucanohydrolase</fullName>
    </alternativeName>
</protein>
<evidence type="ECO:0000256" key="7">
    <source>
        <dbReference type="ARBA" id="ARBA00024062"/>
    </source>
</evidence>
<evidence type="ECO:0000256" key="2">
    <source>
        <dbReference type="ARBA" id="ARBA00022729"/>
    </source>
</evidence>
<dbReference type="GO" id="GO:0030246">
    <property type="term" value="F:carbohydrate binding"/>
    <property type="evidence" value="ECO:0007669"/>
    <property type="project" value="InterPro"/>
</dbReference>
<evidence type="ECO:0000313" key="14">
    <source>
        <dbReference type="Proteomes" id="UP000019426"/>
    </source>
</evidence>
<keyword evidence="11" id="KW-0472">Membrane</keyword>
<dbReference type="GO" id="GO:0005975">
    <property type="term" value="P:carbohydrate metabolic process"/>
    <property type="evidence" value="ECO:0007669"/>
    <property type="project" value="InterPro"/>
</dbReference>